<sequence>MNQDKGLSTIFRCQNNFTLKVNLSYIDQSTMMNGESTMDSLQDEPPSATALEADILTYAQDGDKLMVKNGWMEEPPQAEDRYQLISPTQM</sequence>
<evidence type="ECO:0000313" key="2">
    <source>
        <dbReference type="Proteomes" id="UP000276128"/>
    </source>
</evidence>
<dbReference type="EMBL" id="RXHU01000039">
    <property type="protein sequence ID" value="RTE09081.1"/>
    <property type="molecule type" value="Genomic_DNA"/>
</dbReference>
<proteinExistence type="predicted"/>
<keyword evidence="2" id="KW-1185">Reference proteome</keyword>
<dbReference type="Proteomes" id="UP000276128">
    <property type="component" value="Unassembled WGS sequence"/>
</dbReference>
<dbReference type="AlphaFoldDB" id="A0A3S0CUM0"/>
<name>A0A3S0CUM0_9BACL</name>
<gene>
    <name evidence="1" type="ORF">EJQ19_14015</name>
</gene>
<dbReference type="RefSeq" id="WP_126141857.1">
    <property type="nucleotide sequence ID" value="NZ_RXHU01000039.1"/>
</dbReference>
<protein>
    <submittedName>
        <fullName evidence="1">Uncharacterized protein</fullName>
    </submittedName>
</protein>
<dbReference type="OrthoDB" id="1799293at2"/>
<evidence type="ECO:0000313" key="1">
    <source>
        <dbReference type="EMBL" id="RTE09081.1"/>
    </source>
</evidence>
<reference evidence="1 2" key="1">
    <citation type="submission" date="2018-12" db="EMBL/GenBank/DDBJ databases">
        <title>Bacillus ochoae sp. nov., Paenibacillus whitsoniae sp. nov., Paenibacillus spiritus sp. nov. Isolated from the Mars Exploration Rover during spacecraft assembly.</title>
        <authorList>
            <person name="Seuylemezian A."/>
            <person name="Vaishampayan P."/>
        </authorList>
    </citation>
    <scope>NUCLEOTIDE SEQUENCE [LARGE SCALE GENOMIC DNA]</scope>
    <source>
        <strain evidence="1 2">MER 54</strain>
    </source>
</reference>
<comment type="caution">
    <text evidence="1">The sequence shown here is derived from an EMBL/GenBank/DDBJ whole genome shotgun (WGS) entry which is preliminary data.</text>
</comment>
<organism evidence="1 2">
    <name type="scientific">Paenibacillus whitsoniae</name>
    <dbReference type="NCBI Taxonomy" id="2496558"/>
    <lineage>
        <taxon>Bacteria</taxon>
        <taxon>Bacillati</taxon>
        <taxon>Bacillota</taxon>
        <taxon>Bacilli</taxon>
        <taxon>Bacillales</taxon>
        <taxon>Paenibacillaceae</taxon>
        <taxon>Paenibacillus</taxon>
    </lineage>
</organism>
<accession>A0A3S0CUM0</accession>